<organism evidence="3 4">
    <name type="scientific">Mycolicibacter nonchromogenicus</name>
    <name type="common">Mycobacterium nonchromogenicum</name>
    <dbReference type="NCBI Taxonomy" id="1782"/>
    <lineage>
        <taxon>Bacteria</taxon>
        <taxon>Bacillati</taxon>
        <taxon>Actinomycetota</taxon>
        <taxon>Actinomycetes</taxon>
        <taxon>Mycobacteriales</taxon>
        <taxon>Mycobacteriaceae</taxon>
        <taxon>Mycolicibacter</taxon>
    </lineage>
</organism>
<dbReference type="Pfam" id="PF14032">
    <property type="entry name" value="PknH_C"/>
    <property type="match status" value="1"/>
</dbReference>
<feature type="domain" description="TIR" evidence="2">
    <location>
        <begin position="1"/>
        <end position="129"/>
    </location>
</feature>
<dbReference type="GO" id="GO:0007165">
    <property type="term" value="P:signal transduction"/>
    <property type="evidence" value="ECO:0007669"/>
    <property type="project" value="InterPro"/>
</dbReference>
<reference evidence="3 4" key="1">
    <citation type="submission" date="2016-01" db="EMBL/GenBank/DDBJ databases">
        <title>The new phylogeny of the genus Mycobacterium.</title>
        <authorList>
            <person name="Tarcisio F."/>
            <person name="Conor M."/>
            <person name="Antonella G."/>
            <person name="Elisabetta G."/>
            <person name="Giulia F.S."/>
            <person name="Sara T."/>
            <person name="Anna F."/>
            <person name="Clotilde B."/>
            <person name="Roberto B."/>
            <person name="Veronica D.S."/>
            <person name="Fabio R."/>
            <person name="Monica P."/>
            <person name="Olivier J."/>
            <person name="Enrico T."/>
            <person name="Nicola S."/>
        </authorList>
    </citation>
    <scope>NUCLEOTIDE SEQUENCE [LARGE SCALE GENOMIC DNA]</scope>
    <source>
        <strain evidence="3 4">DSM 44164</strain>
    </source>
</reference>
<feature type="compositionally biased region" description="Polar residues" evidence="1">
    <location>
        <begin position="272"/>
        <end position="282"/>
    </location>
</feature>
<dbReference type="EMBL" id="LQPI01000085">
    <property type="protein sequence ID" value="ORW15546.1"/>
    <property type="molecule type" value="Genomic_DNA"/>
</dbReference>
<evidence type="ECO:0000313" key="3">
    <source>
        <dbReference type="EMBL" id="ORW15546.1"/>
    </source>
</evidence>
<dbReference type="AlphaFoldDB" id="A0A1X1YWV5"/>
<sequence length="537" mass="57835">MMLFVSHASQDRSAIDGLLAVLRRTGREVWLDDELGGGEAWWQSILEKIRDSKVFIIALSNNALASKPCAAELRYAQALRRPILPVQIGSVDSVRVTPLAATHIIDFRNPFPDNEIRLLAAVQKCRAQCGPLPEVLPEEPEVPFAYLMRMASVLSHPALSHHDQAGLVLELRHKLAEDCADPAALRDIVRLLYLLRDRPDVTWRIRGEVDALLSACDANLSAPIGLTTVPFSSPRLVESPAEQISVERPRSSRGSTESSPAEPGSDIALPASSDTIDSGESTATRARPVVIAASSSRIAEAGRTGLAHSRWILGSAVGLAVLATVVVAVLHSQQDPKGPDVDLLEDSTLNTIMGTAGMTTAEGGVRKAKHIKGEIEVSPPECASVLYPGLDRAYRDSGGGKPTWRVSEDRGGMARAGLDNNFFVDQDVTAFPPETDRPEAFVRASALPWKACAGQTVSAAYRGGETYTWQVGEVVGDVPQIAQTFTRVGGERYTCQRVMRVVNDLVLDIKACGDRVDDEASKIAGRLAAALMDESPF</sequence>
<dbReference type="Proteomes" id="UP000193108">
    <property type="component" value="Unassembled WGS sequence"/>
</dbReference>
<proteinExistence type="predicted"/>
<evidence type="ECO:0000256" key="1">
    <source>
        <dbReference type="SAM" id="MobiDB-lite"/>
    </source>
</evidence>
<protein>
    <recommendedName>
        <fullName evidence="2">TIR domain-containing protein</fullName>
    </recommendedName>
</protein>
<dbReference type="PROSITE" id="PS50104">
    <property type="entry name" value="TIR"/>
    <property type="match status" value="1"/>
</dbReference>
<name>A0A1X1YWV5_MYCNO</name>
<comment type="caution">
    <text evidence="3">The sequence shown here is derived from an EMBL/GenBank/DDBJ whole genome shotgun (WGS) entry which is preliminary data.</text>
</comment>
<keyword evidence="4" id="KW-1185">Reference proteome</keyword>
<dbReference type="SUPFAM" id="SSF52200">
    <property type="entry name" value="Toll/Interleukin receptor TIR domain"/>
    <property type="match status" value="1"/>
</dbReference>
<dbReference type="InterPro" id="IPR026954">
    <property type="entry name" value="PknH-like_Extracell"/>
</dbReference>
<evidence type="ECO:0000313" key="4">
    <source>
        <dbReference type="Proteomes" id="UP000193108"/>
    </source>
</evidence>
<dbReference type="RefSeq" id="WP_085139830.1">
    <property type="nucleotide sequence ID" value="NZ_LQPI01000085.1"/>
</dbReference>
<dbReference type="Gene3D" id="3.40.50.10140">
    <property type="entry name" value="Toll/interleukin-1 receptor homology (TIR) domain"/>
    <property type="match status" value="1"/>
</dbReference>
<dbReference type="SMART" id="SM00255">
    <property type="entry name" value="TIR"/>
    <property type="match status" value="1"/>
</dbReference>
<dbReference type="InterPro" id="IPR000157">
    <property type="entry name" value="TIR_dom"/>
</dbReference>
<dbReference type="STRING" id="1782.AWC18_19580"/>
<dbReference type="Pfam" id="PF13676">
    <property type="entry name" value="TIR_2"/>
    <property type="match status" value="1"/>
</dbReference>
<evidence type="ECO:0000259" key="2">
    <source>
        <dbReference type="PROSITE" id="PS50104"/>
    </source>
</evidence>
<dbReference type="Gene3D" id="3.40.1000.70">
    <property type="entry name" value="PknH-like extracellular domain"/>
    <property type="match status" value="1"/>
</dbReference>
<accession>A0A1X1YWV5</accession>
<dbReference type="InterPro" id="IPR038232">
    <property type="entry name" value="PknH-like_Extracell_sf"/>
</dbReference>
<feature type="region of interest" description="Disordered" evidence="1">
    <location>
        <begin position="238"/>
        <end position="282"/>
    </location>
</feature>
<dbReference type="InterPro" id="IPR035897">
    <property type="entry name" value="Toll_tir_struct_dom_sf"/>
</dbReference>
<gene>
    <name evidence="3" type="ORF">AWC18_19580</name>
</gene>